<dbReference type="PANTHER" id="PTHR43047:SF72">
    <property type="entry name" value="OSMOSENSING HISTIDINE PROTEIN KINASE SLN1"/>
    <property type="match status" value="1"/>
</dbReference>
<feature type="domain" description="Response regulatory" evidence="8">
    <location>
        <begin position="456"/>
        <end position="572"/>
    </location>
</feature>
<dbReference type="PRINTS" id="PR00344">
    <property type="entry name" value="BCTRLSENSOR"/>
</dbReference>
<sequence length="578" mass="64620">MYRLLSLIKTGTDVLEENRKRTTVVIVNVMAIIPAILALIMGPVLFAITGSWQTLIYPWIEAGILTAAVILNKRHQFNRAALLTFLVHSFGLFFFGLFLGRAACIEGIVIFMIGFSFLLFERRKEQILSISSLLVIALLLELNSFYNVVPHLPYPESAGNLMYTIIFFLVTFLNIMVLRFYSQDFSDWIRRLEIKSNSKSNFIAKTSHDLRGSINVIESILEDWFDPAHTAPGESITVSYDQVSNMYFATQDVKLVMNDVLSLSKIESGSYDDITRSTVSVREWLAKRAAGYQVLGNRKAVTVTCHIEDDVPDYIVTDAAKLHRIVINLLTNAIKFTRNDTIVKLHVYQQAGTTICLDIADEGLGIEEKNLEKIFSPYVSQQHQQTESTGLGLTISRHFARRMGGNITVRSVPGTGSIFTLTLPLEQGTPPQTKILPPAGHQINAAHSHEPLLPFHVLVVDDDIMCRTIAERLLSKMVRSVMVADSLDNGLWLANEQPPNLILLDLNMPGISGKEMLHKIKHHPRLADVPVIICSADAYEETIADMKNFGADGYLVKPITTSSQLYNEIVKFTPTIAN</sequence>
<keyword evidence="3" id="KW-0808">Transferase</keyword>
<evidence type="ECO:0000259" key="7">
    <source>
        <dbReference type="PROSITE" id="PS50109"/>
    </source>
</evidence>
<proteinExistence type="predicted"/>
<gene>
    <name evidence="9" type="ORF">K1Y79_07330</name>
</gene>
<dbReference type="InterPro" id="IPR036097">
    <property type="entry name" value="HisK_dim/P_sf"/>
</dbReference>
<dbReference type="EMBL" id="JAICCF010000001">
    <property type="protein sequence ID" value="MBW8684146.1"/>
    <property type="molecule type" value="Genomic_DNA"/>
</dbReference>
<keyword evidence="10" id="KW-1185">Reference proteome</keyword>
<evidence type="ECO:0000313" key="9">
    <source>
        <dbReference type="EMBL" id="MBW8684146.1"/>
    </source>
</evidence>
<keyword evidence="6" id="KW-0812">Transmembrane</keyword>
<dbReference type="PROSITE" id="PS50110">
    <property type="entry name" value="RESPONSE_REGULATORY"/>
    <property type="match status" value="1"/>
</dbReference>
<dbReference type="Gene3D" id="1.10.287.130">
    <property type="match status" value="1"/>
</dbReference>
<name>A0ABS7G906_9BACT</name>
<dbReference type="PROSITE" id="PS50109">
    <property type="entry name" value="HIS_KIN"/>
    <property type="match status" value="1"/>
</dbReference>
<keyword evidence="4" id="KW-0418">Kinase</keyword>
<dbReference type="InterPro" id="IPR004358">
    <property type="entry name" value="Sig_transdc_His_kin-like_C"/>
</dbReference>
<keyword evidence="6" id="KW-0472">Membrane</keyword>
<dbReference type="SUPFAM" id="SSF52172">
    <property type="entry name" value="CheY-like"/>
    <property type="match status" value="1"/>
</dbReference>
<dbReference type="SUPFAM" id="SSF47384">
    <property type="entry name" value="Homodimeric domain of signal transducing histidine kinase"/>
    <property type="match status" value="1"/>
</dbReference>
<evidence type="ECO:0000256" key="4">
    <source>
        <dbReference type="ARBA" id="ARBA00022777"/>
    </source>
</evidence>
<evidence type="ECO:0000313" key="10">
    <source>
        <dbReference type="Proteomes" id="UP000812961"/>
    </source>
</evidence>
<dbReference type="EC" id="2.7.13.3" evidence="2"/>
<evidence type="ECO:0000256" key="5">
    <source>
        <dbReference type="PROSITE-ProRule" id="PRU00169"/>
    </source>
</evidence>
<dbReference type="SMART" id="SM00448">
    <property type="entry name" value="REC"/>
    <property type="match status" value="1"/>
</dbReference>
<organism evidence="9 10">
    <name type="scientific">Chitinophaga rhizophila</name>
    <dbReference type="NCBI Taxonomy" id="2866212"/>
    <lineage>
        <taxon>Bacteria</taxon>
        <taxon>Pseudomonadati</taxon>
        <taxon>Bacteroidota</taxon>
        <taxon>Chitinophagia</taxon>
        <taxon>Chitinophagales</taxon>
        <taxon>Chitinophagaceae</taxon>
        <taxon>Chitinophaga</taxon>
    </lineage>
</organism>
<dbReference type="Gene3D" id="3.40.50.2300">
    <property type="match status" value="1"/>
</dbReference>
<feature type="transmembrane region" description="Helical" evidence="6">
    <location>
        <begin position="54"/>
        <end position="71"/>
    </location>
</feature>
<evidence type="ECO:0000256" key="6">
    <source>
        <dbReference type="SAM" id="Phobius"/>
    </source>
</evidence>
<dbReference type="SUPFAM" id="SSF55874">
    <property type="entry name" value="ATPase domain of HSP90 chaperone/DNA topoisomerase II/histidine kinase"/>
    <property type="match status" value="1"/>
</dbReference>
<evidence type="ECO:0000259" key="8">
    <source>
        <dbReference type="PROSITE" id="PS50110"/>
    </source>
</evidence>
<evidence type="ECO:0000256" key="1">
    <source>
        <dbReference type="ARBA" id="ARBA00000085"/>
    </source>
</evidence>
<dbReference type="InterPro" id="IPR001789">
    <property type="entry name" value="Sig_transdc_resp-reg_receiver"/>
</dbReference>
<feature type="transmembrane region" description="Helical" evidence="6">
    <location>
        <begin position="105"/>
        <end position="120"/>
    </location>
</feature>
<dbReference type="PANTHER" id="PTHR43047">
    <property type="entry name" value="TWO-COMPONENT HISTIDINE PROTEIN KINASE"/>
    <property type="match status" value="1"/>
</dbReference>
<dbReference type="RefSeq" id="WP_220249342.1">
    <property type="nucleotide sequence ID" value="NZ_JAICCF010000001.1"/>
</dbReference>
<dbReference type="CDD" id="cd00156">
    <property type="entry name" value="REC"/>
    <property type="match status" value="1"/>
</dbReference>
<dbReference type="SMART" id="SM00387">
    <property type="entry name" value="HATPase_c"/>
    <property type="match status" value="1"/>
</dbReference>
<keyword evidence="6" id="KW-1133">Transmembrane helix</keyword>
<dbReference type="InterPro" id="IPR005467">
    <property type="entry name" value="His_kinase_dom"/>
</dbReference>
<accession>A0ABS7G906</accession>
<dbReference type="Pfam" id="PF00072">
    <property type="entry name" value="Response_reg"/>
    <property type="match status" value="1"/>
</dbReference>
<dbReference type="Gene3D" id="3.30.565.10">
    <property type="entry name" value="Histidine kinase-like ATPase, C-terminal domain"/>
    <property type="match status" value="1"/>
</dbReference>
<dbReference type="InterPro" id="IPR036890">
    <property type="entry name" value="HATPase_C_sf"/>
</dbReference>
<feature type="transmembrane region" description="Helical" evidence="6">
    <location>
        <begin position="80"/>
        <end position="99"/>
    </location>
</feature>
<feature type="transmembrane region" description="Helical" evidence="6">
    <location>
        <begin position="127"/>
        <end position="149"/>
    </location>
</feature>
<feature type="transmembrane region" description="Helical" evidence="6">
    <location>
        <begin position="25"/>
        <end position="48"/>
    </location>
</feature>
<comment type="catalytic activity">
    <reaction evidence="1">
        <text>ATP + protein L-histidine = ADP + protein N-phospho-L-histidine.</text>
        <dbReference type="EC" id="2.7.13.3"/>
    </reaction>
</comment>
<dbReference type="Proteomes" id="UP000812961">
    <property type="component" value="Unassembled WGS sequence"/>
</dbReference>
<dbReference type="InterPro" id="IPR003594">
    <property type="entry name" value="HATPase_dom"/>
</dbReference>
<feature type="transmembrane region" description="Helical" evidence="6">
    <location>
        <begin position="161"/>
        <end position="181"/>
    </location>
</feature>
<protein>
    <recommendedName>
        <fullName evidence="2">histidine kinase</fullName>
        <ecNumber evidence="2">2.7.13.3</ecNumber>
    </recommendedName>
</protein>
<feature type="modified residue" description="4-aspartylphosphate" evidence="5">
    <location>
        <position position="505"/>
    </location>
</feature>
<dbReference type="Pfam" id="PF02518">
    <property type="entry name" value="HATPase_c"/>
    <property type="match status" value="1"/>
</dbReference>
<evidence type="ECO:0000256" key="2">
    <source>
        <dbReference type="ARBA" id="ARBA00012438"/>
    </source>
</evidence>
<reference evidence="9 10" key="1">
    <citation type="submission" date="2021-08" db="EMBL/GenBank/DDBJ databases">
        <title>The genome sequence of Chitinophaga sp. B61.</title>
        <authorList>
            <person name="Zhang X."/>
        </authorList>
    </citation>
    <scope>NUCLEOTIDE SEQUENCE [LARGE SCALE GENOMIC DNA]</scope>
    <source>
        <strain evidence="9 10">B61</strain>
    </source>
</reference>
<comment type="caution">
    <text evidence="9">The sequence shown here is derived from an EMBL/GenBank/DDBJ whole genome shotgun (WGS) entry which is preliminary data.</text>
</comment>
<keyword evidence="5" id="KW-0597">Phosphoprotein</keyword>
<dbReference type="InterPro" id="IPR011006">
    <property type="entry name" value="CheY-like_superfamily"/>
</dbReference>
<feature type="domain" description="Histidine kinase" evidence="7">
    <location>
        <begin position="205"/>
        <end position="427"/>
    </location>
</feature>
<evidence type="ECO:0000256" key="3">
    <source>
        <dbReference type="ARBA" id="ARBA00022679"/>
    </source>
</evidence>